<dbReference type="Proteomes" id="UP000199029">
    <property type="component" value="Unassembled WGS sequence"/>
</dbReference>
<dbReference type="AlphaFoldDB" id="A0A1I6BMB2"/>
<reference evidence="3" key="1">
    <citation type="submission" date="2016-10" db="EMBL/GenBank/DDBJ databases">
        <authorList>
            <person name="Varghese N."/>
            <person name="Submissions S."/>
        </authorList>
    </citation>
    <scope>NUCLEOTIDE SEQUENCE [LARGE SCALE GENOMIC DNA]</scope>
    <source>
        <strain evidence="3">OR362-8,ATCC BAA-1266,JCM 13504</strain>
    </source>
</reference>
<keyword evidence="1" id="KW-1133">Transmembrane helix</keyword>
<protein>
    <submittedName>
        <fullName evidence="2">Uncharacterized protein</fullName>
    </submittedName>
</protein>
<accession>A0A1I6BMB2</accession>
<organism evidence="2 3">
    <name type="scientific">Hymenobacter arizonensis</name>
    <name type="common">Siccationidurans arizonensis</name>
    <dbReference type="NCBI Taxonomy" id="1227077"/>
    <lineage>
        <taxon>Bacteria</taxon>
        <taxon>Pseudomonadati</taxon>
        <taxon>Bacteroidota</taxon>
        <taxon>Cytophagia</taxon>
        <taxon>Cytophagales</taxon>
        <taxon>Hymenobacteraceae</taxon>
        <taxon>Hymenobacter</taxon>
    </lineage>
</organism>
<proteinExistence type="predicted"/>
<name>A0A1I6BMB2_HYMAR</name>
<keyword evidence="1" id="KW-0812">Transmembrane</keyword>
<sequence>MPNKYNIFSGSYLLSISSILDILIIARIRLMRAKTHYSAQ</sequence>
<evidence type="ECO:0000313" key="3">
    <source>
        <dbReference type="Proteomes" id="UP000199029"/>
    </source>
</evidence>
<dbReference type="EMBL" id="FOXS01000010">
    <property type="protein sequence ID" value="SFQ82079.1"/>
    <property type="molecule type" value="Genomic_DNA"/>
</dbReference>
<feature type="transmembrane region" description="Helical" evidence="1">
    <location>
        <begin position="12"/>
        <end position="30"/>
    </location>
</feature>
<evidence type="ECO:0000313" key="2">
    <source>
        <dbReference type="EMBL" id="SFQ82079.1"/>
    </source>
</evidence>
<evidence type="ECO:0000256" key="1">
    <source>
        <dbReference type="SAM" id="Phobius"/>
    </source>
</evidence>
<keyword evidence="1" id="KW-0472">Membrane</keyword>
<keyword evidence="3" id="KW-1185">Reference proteome</keyword>
<gene>
    <name evidence="2" type="ORF">SAMN04515668_4730</name>
</gene>
<dbReference type="STRING" id="1227077.SAMN04515668_4730"/>